<dbReference type="SUPFAM" id="SSF54810">
    <property type="entry name" value="GMP synthetase C-terminal dimerisation domain"/>
    <property type="match status" value="2"/>
</dbReference>
<sequence>MLRTIYKPNCRSCAFIEIFFCCLIGPGLAIRIICAEQPYICDLDLFVATQQNLSLIANLAHCDEESEEYLAVAQSLSTAELRALCDHDYEIATTLLPIQTVGVQGDCRSYSYVAALSTSERPIPWTTLERLARVIPRLLHNINRVVYVIGEAVEFPVSDITRTYLNDFNIAHLQWADRLANEVLNGLDEDQRRDPALEVCVNRIQQMPVVMVPIHFDRDPMERKVSTLRSYVLRPFITNDFMTGVAALPGRDIPEKSILEMARRIRARVPLTSRVMIDLTAKPPGTTEWE</sequence>
<keyword evidence="8" id="KW-1185">Reference proteome</keyword>
<name>A0A0B2VWD2_TOXCA</name>
<dbReference type="Gene3D" id="3.30.300.10">
    <property type="match status" value="2"/>
</dbReference>
<keyword evidence="1" id="KW-0436">Ligase</keyword>
<dbReference type="OrthoDB" id="5869341at2759"/>
<dbReference type="GO" id="GO:0005524">
    <property type="term" value="F:ATP binding"/>
    <property type="evidence" value="ECO:0007669"/>
    <property type="project" value="UniProtKB-KW"/>
</dbReference>
<dbReference type="STRING" id="6265.A0A0B2VWD2"/>
<proteinExistence type="predicted"/>
<dbReference type="PANTHER" id="PTHR11922">
    <property type="entry name" value="GMP SYNTHASE-RELATED"/>
    <property type="match status" value="1"/>
</dbReference>
<evidence type="ECO:0000256" key="5">
    <source>
        <dbReference type="ARBA" id="ARBA00022840"/>
    </source>
</evidence>
<gene>
    <name evidence="7" type="primary">Gmps</name>
    <name evidence="7" type="ORF">Tcan_07104</name>
</gene>
<dbReference type="GO" id="GO:0005829">
    <property type="term" value="C:cytosol"/>
    <property type="evidence" value="ECO:0007669"/>
    <property type="project" value="TreeGrafter"/>
</dbReference>
<evidence type="ECO:0000256" key="2">
    <source>
        <dbReference type="ARBA" id="ARBA00022741"/>
    </source>
</evidence>
<evidence type="ECO:0000256" key="3">
    <source>
        <dbReference type="ARBA" id="ARBA00022749"/>
    </source>
</evidence>
<comment type="caution">
    <text evidence="7">The sequence shown here is derived from an EMBL/GenBank/DDBJ whole genome shotgun (WGS) entry which is preliminary data.</text>
</comment>
<keyword evidence="2" id="KW-0547">Nucleotide-binding</keyword>
<reference evidence="7 8" key="1">
    <citation type="submission" date="2014-11" db="EMBL/GenBank/DDBJ databases">
        <title>Genetic blueprint of the zoonotic pathogen Toxocara canis.</title>
        <authorList>
            <person name="Zhu X.-Q."/>
            <person name="Korhonen P.K."/>
            <person name="Cai H."/>
            <person name="Young N.D."/>
            <person name="Nejsum P."/>
            <person name="von Samson-Himmelstjerna G."/>
            <person name="Boag P.R."/>
            <person name="Tan P."/>
            <person name="Li Q."/>
            <person name="Min J."/>
            <person name="Yang Y."/>
            <person name="Wang X."/>
            <person name="Fang X."/>
            <person name="Hall R.S."/>
            <person name="Hofmann A."/>
            <person name="Sternberg P.W."/>
            <person name="Jex A.R."/>
            <person name="Gasser R.B."/>
        </authorList>
    </citation>
    <scope>NUCLEOTIDE SEQUENCE [LARGE SCALE GENOMIC DNA]</scope>
    <source>
        <strain evidence="7">PN_DK_2014</strain>
    </source>
</reference>
<evidence type="ECO:0000256" key="1">
    <source>
        <dbReference type="ARBA" id="ARBA00022598"/>
    </source>
</evidence>
<evidence type="ECO:0000313" key="7">
    <source>
        <dbReference type="EMBL" id="KHN87836.1"/>
    </source>
</evidence>
<dbReference type="GO" id="GO:0003921">
    <property type="term" value="F:GMP synthase activity"/>
    <property type="evidence" value="ECO:0007669"/>
    <property type="project" value="TreeGrafter"/>
</dbReference>
<keyword evidence="3" id="KW-0332">GMP biosynthesis</keyword>
<keyword evidence="4" id="KW-0658">Purine biosynthesis</keyword>
<accession>A0A0B2VWD2</accession>
<dbReference type="FunFam" id="3.30.300.10:FF:000008">
    <property type="entry name" value="GMP synthase [glutamine-hydrolyzing]"/>
    <property type="match status" value="1"/>
</dbReference>
<dbReference type="PANTHER" id="PTHR11922:SF2">
    <property type="entry name" value="GMP SYNTHASE [GLUTAMINE-HYDROLYZING]"/>
    <property type="match status" value="1"/>
</dbReference>
<evidence type="ECO:0000256" key="4">
    <source>
        <dbReference type="ARBA" id="ARBA00022755"/>
    </source>
</evidence>
<dbReference type="InterPro" id="IPR001674">
    <property type="entry name" value="GMP_synth_C"/>
</dbReference>
<organism evidence="7 8">
    <name type="scientific">Toxocara canis</name>
    <name type="common">Canine roundworm</name>
    <dbReference type="NCBI Taxonomy" id="6265"/>
    <lineage>
        <taxon>Eukaryota</taxon>
        <taxon>Metazoa</taxon>
        <taxon>Ecdysozoa</taxon>
        <taxon>Nematoda</taxon>
        <taxon>Chromadorea</taxon>
        <taxon>Rhabditida</taxon>
        <taxon>Spirurina</taxon>
        <taxon>Ascaridomorpha</taxon>
        <taxon>Ascaridoidea</taxon>
        <taxon>Toxocaridae</taxon>
        <taxon>Toxocara</taxon>
    </lineage>
</organism>
<dbReference type="Pfam" id="PF00958">
    <property type="entry name" value="GMP_synt_C"/>
    <property type="match status" value="1"/>
</dbReference>
<dbReference type="AlphaFoldDB" id="A0A0B2VWD2"/>
<dbReference type="EMBL" id="JPKZ01000332">
    <property type="protein sequence ID" value="KHN87836.1"/>
    <property type="molecule type" value="Genomic_DNA"/>
</dbReference>
<keyword evidence="5" id="KW-0067">ATP-binding</keyword>
<dbReference type="Proteomes" id="UP000031036">
    <property type="component" value="Unassembled WGS sequence"/>
</dbReference>
<evidence type="ECO:0000313" key="8">
    <source>
        <dbReference type="Proteomes" id="UP000031036"/>
    </source>
</evidence>
<evidence type="ECO:0000259" key="6">
    <source>
        <dbReference type="Pfam" id="PF00958"/>
    </source>
</evidence>
<feature type="domain" description="GMP synthase C-terminal" evidence="6">
    <location>
        <begin position="231"/>
        <end position="289"/>
    </location>
</feature>
<protein>
    <submittedName>
        <fullName evidence="7">GMP synthase [glutamine-hydrolyzing]</fullName>
    </submittedName>
</protein>